<dbReference type="EMBL" id="JASBWV010000005">
    <property type="protein sequence ID" value="KAJ9126246.1"/>
    <property type="molecule type" value="Genomic_DNA"/>
</dbReference>
<protein>
    <submittedName>
        <fullName evidence="1">Uncharacterized protein</fullName>
    </submittedName>
</protein>
<accession>A0ACC2XRG5</accession>
<organism evidence="1 2">
    <name type="scientific">Naganishia onofrii</name>
    <dbReference type="NCBI Taxonomy" id="1851511"/>
    <lineage>
        <taxon>Eukaryota</taxon>
        <taxon>Fungi</taxon>
        <taxon>Dikarya</taxon>
        <taxon>Basidiomycota</taxon>
        <taxon>Agaricomycotina</taxon>
        <taxon>Tremellomycetes</taxon>
        <taxon>Filobasidiales</taxon>
        <taxon>Filobasidiaceae</taxon>
        <taxon>Naganishia</taxon>
    </lineage>
</organism>
<evidence type="ECO:0000313" key="2">
    <source>
        <dbReference type="Proteomes" id="UP001234202"/>
    </source>
</evidence>
<proteinExistence type="predicted"/>
<comment type="caution">
    <text evidence="1">The sequence shown here is derived from an EMBL/GenBank/DDBJ whole genome shotgun (WGS) entry which is preliminary data.</text>
</comment>
<evidence type="ECO:0000313" key="1">
    <source>
        <dbReference type="EMBL" id="KAJ9126246.1"/>
    </source>
</evidence>
<keyword evidence="2" id="KW-1185">Reference proteome</keyword>
<sequence length="797" mass="85489">MKFTAAQYASILYALATTPLSATSLPTDSATSLRSRNNDGAYMSGLTSDKWTQALAKAQAAVAQMTLAEKVNMTKNAGNAGCSGNLFGVARLGIDPICFNDSPTGVAGSYKSSQFPAQITYGATWNRMLAYDGGVAMGKEFKDTGITNALAVVAGGPMGTTPYGGRNFENWSADPYLTSVMTGKKVRGMQVSGVQATSKHFVGNEQEYLRIVSIYIPTASIGEKGNPAGGYTGGNVTQTLSDTISDAAMHETYMLPFAEAVREGSASIMCSYNKINGTDACEDPATLALLKSELNFPGFIISDWGAVRNATAGELAGTDVVMPFAPPGWANTTGGAITEARLNDQILRVLLPYYALDQDKDYPTVNFDRYVVDSGDNIYQTGVEAVTLLKNRDRSAGQQGGLPLGKQDVGVFGDAGQVPISLNQWGPIFADAPNNEMPTGYVSHGGGSGWSQAPFLVTPLDAMQERARKDKFYLEHFLFNTTAYPRSYVGPAGPATVYPFQADLARVDTAVVFVTKYSREGYDLHDLKLDRGGEDLINAVASQNNDTIVVINSGNAIDMSGFVNHPNVSAIVWHYFPGQEGGKALADVLYGDKAPSGRLPFTIAANVADYDLSSFYNLTGPANVVLPSVTFSSESLTDYRHFDYNHITPLYEFGFGMSYTNFEFSGLSAVQKAAKNKPLVVKTNEVFLDSSADLYDQAVEVTVNVKNTGAVNAKEVVQLYVSYPDSGTNMRPVRNLKGFEKVDVKAGGNTKVTISVTNKDLAVWSTERQGWEILKGTYTLSVGSSSRKLPLNATLTF</sequence>
<reference evidence="1" key="1">
    <citation type="submission" date="2023-04" db="EMBL/GenBank/DDBJ databases">
        <title>Draft Genome sequencing of Naganishia species isolated from polar environments using Oxford Nanopore Technology.</title>
        <authorList>
            <person name="Leo P."/>
            <person name="Venkateswaran K."/>
        </authorList>
    </citation>
    <scope>NUCLEOTIDE SEQUENCE</scope>
    <source>
        <strain evidence="1">DBVPG 5303</strain>
    </source>
</reference>
<gene>
    <name evidence="1" type="ORF">QFC24_001972</name>
</gene>
<dbReference type="Proteomes" id="UP001234202">
    <property type="component" value="Unassembled WGS sequence"/>
</dbReference>
<name>A0ACC2XRG5_9TREE</name>